<accession>A0A9P5Y2G0</accession>
<dbReference type="InterPro" id="IPR050775">
    <property type="entry name" value="FAD-binding_Monooxygenases"/>
</dbReference>
<proteinExistence type="inferred from homology"/>
<evidence type="ECO:0000256" key="7">
    <source>
        <dbReference type="ARBA" id="ARBA00023033"/>
    </source>
</evidence>
<dbReference type="InterPro" id="IPR036188">
    <property type="entry name" value="FAD/NAD-bd_sf"/>
</dbReference>
<evidence type="ECO:0000256" key="3">
    <source>
        <dbReference type="ARBA" id="ARBA00022630"/>
    </source>
</evidence>
<dbReference type="Pfam" id="PF00743">
    <property type="entry name" value="FMO-like"/>
    <property type="match status" value="1"/>
</dbReference>
<dbReference type="OrthoDB" id="66881at2759"/>
<dbReference type="InterPro" id="IPR020946">
    <property type="entry name" value="Flavin_mOase-like"/>
</dbReference>
<dbReference type="GO" id="GO:0004499">
    <property type="term" value="F:N,N-dimethylaniline monooxygenase activity"/>
    <property type="evidence" value="ECO:0007669"/>
    <property type="project" value="InterPro"/>
</dbReference>
<keyword evidence="7" id="KW-0503">Monooxygenase</keyword>
<evidence type="ECO:0000313" key="9">
    <source>
        <dbReference type="Proteomes" id="UP000807353"/>
    </source>
</evidence>
<keyword evidence="9" id="KW-1185">Reference proteome</keyword>
<reference evidence="8" key="1">
    <citation type="submission" date="2020-11" db="EMBL/GenBank/DDBJ databases">
        <authorList>
            <consortium name="DOE Joint Genome Institute"/>
            <person name="Ahrendt S."/>
            <person name="Riley R."/>
            <person name="Andreopoulos W."/>
            <person name="Labutti K."/>
            <person name="Pangilinan J."/>
            <person name="Ruiz-Duenas F.J."/>
            <person name="Barrasa J.M."/>
            <person name="Sanchez-Garcia M."/>
            <person name="Camarero S."/>
            <person name="Miyauchi S."/>
            <person name="Serrano A."/>
            <person name="Linde D."/>
            <person name="Babiker R."/>
            <person name="Drula E."/>
            <person name="Ayuso-Fernandez I."/>
            <person name="Pacheco R."/>
            <person name="Padilla G."/>
            <person name="Ferreira P."/>
            <person name="Barriuso J."/>
            <person name="Kellner H."/>
            <person name="Castanera R."/>
            <person name="Alfaro M."/>
            <person name="Ramirez L."/>
            <person name="Pisabarro A.G."/>
            <person name="Kuo A."/>
            <person name="Tritt A."/>
            <person name="Lipzen A."/>
            <person name="He G."/>
            <person name="Yan M."/>
            <person name="Ng V."/>
            <person name="Cullen D."/>
            <person name="Martin F."/>
            <person name="Rosso M.-N."/>
            <person name="Henrissat B."/>
            <person name="Hibbett D."/>
            <person name="Martinez A.T."/>
            <person name="Grigoriev I.V."/>
        </authorList>
    </citation>
    <scope>NUCLEOTIDE SEQUENCE</scope>
    <source>
        <strain evidence="8">CBS 247.69</strain>
    </source>
</reference>
<dbReference type="Gene3D" id="3.50.50.60">
    <property type="entry name" value="FAD/NAD(P)-binding domain"/>
    <property type="match status" value="2"/>
</dbReference>
<keyword evidence="6" id="KW-0560">Oxidoreductase</keyword>
<evidence type="ECO:0000256" key="1">
    <source>
        <dbReference type="ARBA" id="ARBA00001974"/>
    </source>
</evidence>
<dbReference type="Proteomes" id="UP000807353">
    <property type="component" value="Unassembled WGS sequence"/>
</dbReference>
<dbReference type="SUPFAM" id="SSF51905">
    <property type="entry name" value="FAD/NAD(P)-binding domain"/>
    <property type="match status" value="2"/>
</dbReference>
<dbReference type="EMBL" id="MU150289">
    <property type="protein sequence ID" value="KAF9461069.1"/>
    <property type="molecule type" value="Genomic_DNA"/>
</dbReference>
<evidence type="ECO:0000256" key="4">
    <source>
        <dbReference type="ARBA" id="ARBA00022827"/>
    </source>
</evidence>
<keyword evidence="5" id="KW-0521">NADP</keyword>
<gene>
    <name evidence="8" type="ORF">BDZ94DRAFT_856544</name>
</gene>
<evidence type="ECO:0000256" key="2">
    <source>
        <dbReference type="ARBA" id="ARBA00010139"/>
    </source>
</evidence>
<organism evidence="8 9">
    <name type="scientific">Collybia nuda</name>
    <dbReference type="NCBI Taxonomy" id="64659"/>
    <lineage>
        <taxon>Eukaryota</taxon>
        <taxon>Fungi</taxon>
        <taxon>Dikarya</taxon>
        <taxon>Basidiomycota</taxon>
        <taxon>Agaricomycotina</taxon>
        <taxon>Agaricomycetes</taxon>
        <taxon>Agaricomycetidae</taxon>
        <taxon>Agaricales</taxon>
        <taxon>Tricholomatineae</taxon>
        <taxon>Clitocybaceae</taxon>
        <taxon>Collybia</taxon>
    </lineage>
</organism>
<protein>
    <submittedName>
        <fullName evidence="8">FAD dependent oxidoreductase</fullName>
    </submittedName>
</protein>
<evidence type="ECO:0000256" key="5">
    <source>
        <dbReference type="ARBA" id="ARBA00022857"/>
    </source>
</evidence>
<dbReference type="AlphaFoldDB" id="A0A9P5Y2G0"/>
<evidence type="ECO:0000313" key="8">
    <source>
        <dbReference type="EMBL" id="KAF9461069.1"/>
    </source>
</evidence>
<dbReference type="PANTHER" id="PTHR43098">
    <property type="entry name" value="L-ORNITHINE N(5)-MONOOXYGENASE-RELATED"/>
    <property type="match status" value="1"/>
</dbReference>
<keyword evidence="3" id="KW-0285">Flavoprotein</keyword>
<dbReference type="PANTHER" id="PTHR43098:SF3">
    <property type="entry name" value="L-ORNITHINE N(5)-MONOOXYGENASE-RELATED"/>
    <property type="match status" value="1"/>
</dbReference>
<keyword evidence="4" id="KW-0274">FAD</keyword>
<evidence type="ECO:0000256" key="6">
    <source>
        <dbReference type="ARBA" id="ARBA00023002"/>
    </source>
</evidence>
<comment type="cofactor">
    <cofactor evidence="1">
        <name>FAD</name>
        <dbReference type="ChEBI" id="CHEBI:57692"/>
    </cofactor>
</comment>
<sequence>MSMDHAEAISNVQHLDALIVGAGFSGIYQLHQLRKRGFSVKIFDAAGGLGGTWYWNCYPGARVDSDFSIYQFAMEDLWKDWNFSERFPGWEELREYFHYVDGKLNLSRDIAFNTQIISARFDTTTDRWAVTTQHGTVVHPRFLILCTGYTSEPYFPDYKGLATFEGECHHTARWPQGGLELKGKRVGIIGTGASGVQMIQESGPITSHLTVFQRTANIALPIRQIKFDRKMHKEIKESHPFILRRRLQTFTGFHYDIIPKSLFDITPEERILVFEDQWSRGGFSFWLGTFEDIFHDQRANDEVYSFWRKKVLQRIDDPEMQRKLAPAVQPHPFGAKRPSLEHQYFEVFNRPNVTLIDIKENPIAEVTPKGVKTQDGVEHELDILILATGFDAVTGSITHIDIEGTDGVPIRDKWAKGASTYLGVMTANFPNMFFTFGPQAPTAFCNGPTCVEIQGDWIVDCIDYLQGRGLTRIVPTQVAENDYSKLVKDIASTQLWSHHKSWYTGANIPGKAVEPLNFTGGVPLYGRMLKESADRGFHEFSLSAREVEATNHLYKL</sequence>
<dbReference type="GO" id="GO:0050661">
    <property type="term" value="F:NADP binding"/>
    <property type="evidence" value="ECO:0007669"/>
    <property type="project" value="InterPro"/>
</dbReference>
<comment type="caution">
    <text evidence="8">The sequence shown here is derived from an EMBL/GenBank/DDBJ whole genome shotgun (WGS) entry which is preliminary data.</text>
</comment>
<dbReference type="GO" id="GO:0050660">
    <property type="term" value="F:flavin adenine dinucleotide binding"/>
    <property type="evidence" value="ECO:0007669"/>
    <property type="project" value="InterPro"/>
</dbReference>
<name>A0A9P5Y2G0_9AGAR</name>
<comment type="similarity">
    <text evidence="2">Belongs to the FAD-binding monooxygenase family.</text>
</comment>